<organism evidence="5 6">
    <name type="scientific">Afipia clevelandensis ATCC 49720</name>
    <dbReference type="NCBI Taxonomy" id="883079"/>
    <lineage>
        <taxon>Bacteria</taxon>
        <taxon>Pseudomonadati</taxon>
        <taxon>Pseudomonadota</taxon>
        <taxon>Alphaproteobacteria</taxon>
        <taxon>Hyphomicrobiales</taxon>
        <taxon>Nitrobacteraceae</taxon>
        <taxon>Afipia</taxon>
    </lineage>
</organism>
<dbReference type="InterPro" id="IPR002068">
    <property type="entry name" value="A-crystallin/Hsp20_dom"/>
</dbReference>
<dbReference type="EMBL" id="AGWY01000002">
    <property type="protein sequence ID" value="EKS42439.1"/>
    <property type="molecule type" value="Genomic_DNA"/>
</dbReference>
<dbReference type="OrthoDB" id="9810618at2"/>
<comment type="similarity">
    <text evidence="2 3">Belongs to the small heat shock protein (HSP20) family.</text>
</comment>
<evidence type="ECO:0000256" key="1">
    <source>
        <dbReference type="ARBA" id="ARBA00023016"/>
    </source>
</evidence>
<evidence type="ECO:0000259" key="4">
    <source>
        <dbReference type="PROSITE" id="PS01031"/>
    </source>
</evidence>
<protein>
    <recommendedName>
        <fullName evidence="4">SHSP domain-containing protein</fullName>
    </recommendedName>
</protein>
<dbReference type="RefSeq" id="WP_002711470.1">
    <property type="nucleotide sequence ID" value="NZ_KB375281.1"/>
</dbReference>
<accession>K8PNQ1</accession>
<dbReference type="InterPro" id="IPR008978">
    <property type="entry name" value="HSP20-like_chaperone"/>
</dbReference>
<dbReference type="Pfam" id="PF00011">
    <property type="entry name" value="HSP20"/>
    <property type="match status" value="1"/>
</dbReference>
<dbReference type="PANTHER" id="PTHR47062">
    <property type="match status" value="1"/>
</dbReference>
<dbReference type="InterPro" id="IPR037913">
    <property type="entry name" value="ACD_IbpA/B"/>
</dbReference>
<reference evidence="5 6" key="1">
    <citation type="submission" date="2012-04" db="EMBL/GenBank/DDBJ databases">
        <title>The Genome Sequence of Afipia clevelandensis ATCC 49720.</title>
        <authorList>
            <consortium name="The Broad Institute Genome Sequencing Platform"/>
            <person name="Earl A."/>
            <person name="Ward D."/>
            <person name="Feldgarden M."/>
            <person name="Gevers D."/>
            <person name="Huys G."/>
            <person name="Walker B."/>
            <person name="Young S.K."/>
            <person name="Zeng Q."/>
            <person name="Gargeya S."/>
            <person name="Fitzgerald M."/>
            <person name="Haas B."/>
            <person name="Abouelleil A."/>
            <person name="Alvarado L."/>
            <person name="Arachchi H.M."/>
            <person name="Berlin A."/>
            <person name="Chapman S.B."/>
            <person name="Goldberg J."/>
            <person name="Griggs A."/>
            <person name="Gujja S."/>
            <person name="Hansen M."/>
            <person name="Howarth C."/>
            <person name="Imamovic A."/>
            <person name="Larimer J."/>
            <person name="McCowen C."/>
            <person name="Montmayeur A."/>
            <person name="Murphy C."/>
            <person name="Neiman D."/>
            <person name="Pearson M."/>
            <person name="Priest M."/>
            <person name="Roberts A."/>
            <person name="Saif S."/>
            <person name="Shea T."/>
            <person name="Sisk P."/>
            <person name="Sykes S."/>
            <person name="Wortman J."/>
            <person name="Nusbaum C."/>
            <person name="Birren B."/>
        </authorList>
    </citation>
    <scope>NUCLEOTIDE SEQUENCE [LARGE SCALE GENOMIC DNA]</scope>
    <source>
        <strain evidence="5 6">ATCC 49720</strain>
    </source>
</reference>
<dbReference type="Proteomes" id="UP000001095">
    <property type="component" value="Unassembled WGS sequence"/>
</dbReference>
<keyword evidence="1" id="KW-0346">Stress response</keyword>
<gene>
    <name evidence="5" type="ORF">HMPREF9696_00604</name>
</gene>
<proteinExistence type="inferred from homology"/>
<evidence type="ECO:0000313" key="6">
    <source>
        <dbReference type="Proteomes" id="UP000001095"/>
    </source>
</evidence>
<name>K8PNQ1_9BRAD</name>
<evidence type="ECO:0000256" key="2">
    <source>
        <dbReference type="PROSITE-ProRule" id="PRU00285"/>
    </source>
</evidence>
<dbReference type="SUPFAM" id="SSF49764">
    <property type="entry name" value="HSP20-like chaperones"/>
    <property type="match status" value="1"/>
</dbReference>
<dbReference type="CDD" id="cd06470">
    <property type="entry name" value="ACD_IbpA-B_like"/>
    <property type="match status" value="1"/>
</dbReference>
<dbReference type="PATRIC" id="fig|883079.3.peg.624"/>
<sequence>MRNAFDITPFWRSSIGFDRFFDLVNAAQQQAEAHYPHYNIEKLGEDRYQISIALAGFRPEEISITAEQNILTVEGCKTDEKRQYLYQGISERQFRRQFNLADYVEVRNATFGNGLLRIELVREIPEAMKPRRIPVNGAPNVQQLDAKVAA</sequence>
<dbReference type="AlphaFoldDB" id="K8PNQ1"/>
<dbReference type="Gene3D" id="2.60.40.790">
    <property type="match status" value="1"/>
</dbReference>
<evidence type="ECO:0000313" key="5">
    <source>
        <dbReference type="EMBL" id="EKS42439.1"/>
    </source>
</evidence>
<dbReference type="HOGENOM" id="CLU_046737_4_2_5"/>
<feature type="domain" description="SHSP" evidence="4">
    <location>
        <begin position="29"/>
        <end position="138"/>
    </location>
</feature>
<comment type="caution">
    <text evidence="5">The sequence shown here is derived from an EMBL/GenBank/DDBJ whole genome shotgun (WGS) entry which is preliminary data.</text>
</comment>
<keyword evidence="6" id="KW-1185">Reference proteome</keyword>
<dbReference type="PROSITE" id="PS01031">
    <property type="entry name" value="SHSP"/>
    <property type="match status" value="1"/>
</dbReference>
<dbReference type="PANTHER" id="PTHR47062:SF1">
    <property type="entry name" value="SMALL HEAT SHOCK PROTEIN IBPA"/>
    <property type="match status" value="1"/>
</dbReference>
<evidence type="ECO:0000256" key="3">
    <source>
        <dbReference type="RuleBase" id="RU003616"/>
    </source>
</evidence>